<dbReference type="InterPro" id="IPR021309">
    <property type="entry name" value="YgaP-like_TM"/>
</dbReference>
<dbReference type="SUPFAM" id="SSF52821">
    <property type="entry name" value="Rhodanese/Cell cycle control phosphatase"/>
    <property type="match status" value="1"/>
</dbReference>
<feature type="domain" description="Rhodanese" evidence="1">
    <location>
        <begin position="18"/>
        <end position="108"/>
    </location>
</feature>
<accession>A0A0U1DU51</accession>
<dbReference type="InterPro" id="IPR001763">
    <property type="entry name" value="Rhodanese-like_dom"/>
</dbReference>
<evidence type="ECO:0000259" key="1">
    <source>
        <dbReference type="PROSITE" id="PS50206"/>
    </source>
</evidence>
<dbReference type="InterPro" id="IPR052367">
    <property type="entry name" value="Thiosulfate_ST/Rhodanese-like"/>
</dbReference>
<dbReference type="EMBL" id="LQOP01000008">
    <property type="protein sequence ID" value="ORV29123.1"/>
    <property type="molecule type" value="Genomic_DNA"/>
</dbReference>
<dbReference type="CDD" id="cd00158">
    <property type="entry name" value="RHOD"/>
    <property type="match status" value="1"/>
</dbReference>
<reference evidence="3 5" key="2">
    <citation type="submission" date="2016-01" db="EMBL/GenBank/DDBJ databases">
        <title>The new phylogeny of the genus Mycobacterium.</title>
        <authorList>
            <person name="Tarcisio F."/>
            <person name="Conor M."/>
            <person name="Antonella G."/>
            <person name="Elisabetta G."/>
            <person name="Giulia F.S."/>
            <person name="Sara T."/>
            <person name="Anna F."/>
            <person name="Clotilde B."/>
            <person name="Roberto B."/>
            <person name="Veronica D.S."/>
            <person name="Fabio R."/>
            <person name="Monica P."/>
            <person name="Olivier J."/>
            <person name="Enrico T."/>
            <person name="Nicola S."/>
        </authorList>
    </citation>
    <scope>NUCLEOTIDE SEQUENCE [LARGE SCALE GENOMIC DNA]</scope>
    <source>
        <strain evidence="3 5">CCUG 50187</strain>
    </source>
</reference>
<dbReference type="Gene3D" id="6.10.140.1340">
    <property type="match status" value="1"/>
</dbReference>
<dbReference type="PROSITE" id="PS50206">
    <property type="entry name" value="RHODANESE_3"/>
    <property type="match status" value="1"/>
</dbReference>
<dbReference type="PANTHER" id="PTHR45431:SF3">
    <property type="entry name" value="RHODANESE-LIKE DOMAIN-CONTAINING PROTEIN 15, CHLOROPLASTIC"/>
    <property type="match status" value="1"/>
</dbReference>
<organism evidence="2 4">
    <name type="scientific">Mycolicibacterium conceptionense</name>
    <dbReference type="NCBI Taxonomy" id="451644"/>
    <lineage>
        <taxon>Bacteria</taxon>
        <taxon>Bacillati</taxon>
        <taxon>Actinomycetota</taxon>
        <taxon>Actinomycetes</taxon>
        <taxon>Mycobacteriales</taxon>
        <taxon>Mycobacteriaceae</taxon>
        <taxon>Mycolicibacterium</taxon>
    </lineage>
</organism>
<proteinExistence type="predicted"/>
<dbReference type="InterPro" id="IPR036873">
    <property type="entry name" value="Rhodanese-like_dom_sf"/>
</dbReference>
<dbReference type="RefSeq" id="WP_109789881.1">
    <property type="nucleotide sequence ID" value="NZ_JACKVA010000016.1"/>
</dbReference>
<name>A0A0U1DU51_9MYCO</name>
<dbReference type="Gene3D" id="3.40.250.10">
    <property type="entry name" value="Rhodanese-like domain"/>
    <property type="match status" value="1"/>
</dbReference>
<evidence type="ECO:0000313" key="5">
    <source>
        <dbReference type="Proteomes" id="UP000193811"/>
    </source>
</evidence>
<dbReference type="PANTHER" id="PTHR45431">
    <property type="entry name" value="RHODANESE-LIKE DOMAIN-CONTAINING PROTEIN 15, CHLOROPLASTIC"/>
    <property type="match status" value="1"/>
</dbReference>
<evidence type="ECO:0000313" key="3">
    <source>
        <dbReference type="EMBL" id="ORV29123.1"/>
    </source>
</evidence>
<evidence type="ECO:0000313" key="2">
    <source>
        <dbReference type="EMBL" id="CQD21843.1"/>
    </source>
</evidence>
<dbReference type="Pfam" id="PF11127">
    <property type="entry name" value="YgaP-like_TM"/>
    <property type="match status" value="1"/>
</dbReference>
<dbReference type="SMART" id="SM00450">
    <property type="entry name" value="RHOD"/>
    <property type="match status" value="1"/>
</dbReference>
<protein>
    <submittedName>
        <fullName evidence="2 3">Sulfurtransferase</fullName>
    </submittedName>
</protein>
<dbReference type="PROSITE" id="PS00380">
    <property type="entry name" value="RHODANESE_1"/>
    <property type="match status" value="1"/>
</dbReference>
<dbReference type="AlphaFoldDB" id="A0A0U1DU51"/>
<dbReference type="Proteomes" id="UP000193811">
    <property type="component" value="Unassembled WGS sequence"/>
</dbReference>
<dbReference type="InterPro" id="IPR001307">
    <property type="entry name" value="Thiosulphate_STrfase_CS"/>
</dbReference>
<dbReference type="GO" id="GO:0004792">
    <property type="term" value="F:thiosulfate-cyanide sulfurtransferase activity"/>
    <property type="evidence" value="ECO:0007669"/>
    <property type="project" value="InterPro"/>
</dbReference>
<dbReference type="EMBL" id="CTEF01000004">
    <property type="protein sequence ID" value="CQD21843.1"/>
    <property type="molecule type" value="Genomic_DNA"/>
</dbReference>
<evidence type="ECO:0000313" key="4">
    <source>
        <dbReference type="Proteomes" id="UP000182227"/>
    </source>
</evidence>
<dbReference type="GeneID" id="44295177"/>
<gene>
    <name evidence="3" type="ORF">AWB98_06980</name>
    <name evidence="2" type="ORF">BN970_05148</name>
</gene>
<dbReference type="Proteomes" id="UP000182227">
    <property type="component" value="Unassembled WGS sequence"/>
</dbReference>
<dbReference type="Pfam" id="PF00581">
    <property type="entry name" value="Rhodanese"/>
    <property type="match status" value="1"/>
</dbReference>
<keyword evidence="5" id="KW-1185">Reference proteome</keyword>
<reference evidence="2 4" key="1">
    <citation type="submission" date="2015-03" db="EMBL/GenBank/DDBJ databases">
        <authorList>
            <person name="Murphy D."/>
        </authorList>
    </citation>
    <scope>NUCLEOTIDE SEQUENCE [LARGE SCALE GENOMIC DNA]</scope>
    <source>
        <strain evidence="2 4">D16</strain>
    </source>
</reference>
<sequence>MSTSPIIDATELNVLKEAGTGPRLIDVRTPGEFETAHIPGAYNVPLDLLQEHRDEIAQHLDENIVLICRSGQRAGTAGQALREAGLPNVSILDGGMTAWQDKGFGVRRGAQRWDLERQVRLVAGSIVLSSVLGSIASPKLKWVAAAIGAGLTTAALTNTCAMGMMLAKLPYNRGASCDAQTVVEQLIGSKQTRSGALA</sequence>
<keyword evidence="2" id="KW-0808">Transferase</keyword>